<evidence type="ECO:0000313" key="3">
    <source>
        <dbReference type="EMBL" id="RDU24786.1"/>
    </source>
</evidence>
<feature type="domain" description="Glycosyltransferase subfamily 4-like N-terminal" evidence="2">
    <location>
        <begin position="14"/>
        <end position="221"/>
    </location>
</feature>
<dbReference type="CDD" id="cd03801">
    <property type="entry name" value="GT4_PimA-like"/>
    <property type="match status" value="1"/>
</dbReference>
<name>A0A371AZ08_9FIRM</name>
<comment type="caution">
    <text evidence="3">The sequence shown here is derived from an EMBL/GenBank/DDBJ whole genome shotgun (WGS) entry which is preliminary data.</text>
</comment>
<keyword evidence="4" id="KW-1185">Reference proteome</keyword>
<organism evidence="3 4">
    <name type="scientific">Anaerosacchariphilus polymeriproducens</name>
    <dbReference type="NCBI Taxonomy" id="1812858"/>
    <lineage>
        <taxon>Bacteria</taxon>
        <taxon>Bacillati</taxon>
        <taxon>Bacillota</taxon>
        <taxon>Clostridia</taxon>
        <taxon>Lachnospirales</taxon>
        <taxon>Lachnospiraceae</taxon>
        <taxon>Anaerosacchariphilus</taxon>
    </lineage>
</organism>
<dbReference type="Gene3D" id="3.40.50.2000">
    <property type="entry name" value="Glycogen Phosphorylase B"/>
    <property type="match status" value="2"/>
</dbReference>
<dbReference type="InterPro" id="IPR001296">
    <property type="entry name" value="Glyco_trans_1"/>
</dbReference>
<evidence type="ECO:0000259" key="1">
    <source>
        <dbReference type="Pfam" id="PF00534"/>
    </source>
</evidence>
<protein>
    <submittedName>
        <fullName evidence="3">Glycosyltransferase family 1 protein</fullName>
    </submittedName>
</protein>
<dbReference type="AlphaFoldDB" id="A0A371AZ08"/>
<dbReference type="InterPro" id="IPR050194">
    <property type="entry name" value="Glycosyltransferase_grp1"/>
</dbReference>
<accession>A0A371AZ08</accession>
<dbReference type="Pfam" id="PF13439">
    <property type="entry name" value="Glyco_transf_4"/>
    <property type="match status" value="1"/>
</dbReference>
<proteinExistence type="predicted"/>
<dbReference type="Pfam" id="PF00534">
    <property type="entry name" value="Glycos_transf_1"/>
    <property type="match status" value="1"/>
</dbReference>
<reference evidence="3 4" key="1">
    <citation type="submission" date="2018-07" db="EMBL/GenBank/DDBJ databases">
        <title>Anaerosacharophilus polymeroproducens gen. nov. sp. nov., an anaerobic bacterium isolated from salt field.</title>
        <authorList>
            <person name="Kim W."/>
            <person name="Yang S.-H."/>
            <person name="Oh J."/>
            <person name="Lee J.-H."/>
            <person name="Kwon K.K."/>
        </authorList>
    </citation>
    <scope>NUCLEOTIDE SEQUENCE [LARGE SCALE GENOMIC DNA]</scope>
    <source>
        <strain evidence="3 4">MCWD5</strain>
    </source>
</reference>
<keyword evidence="3" id="KW-0808">Transferase</keyword>
<dbReference type="PANTHER" id="PTHR45947:SF13">
    <property type="entry name" value="TRANSFERASE"/>
    <property type="match status" value="1"/>
</dbReference>
<dbReference type="PANTHER" id="PTHR45947">
    <property type="entry name" value="SULFOQUINOVOSYL TRANSFERASE SQD2"/>
    <property type="match status" value="1"/>
</dbReference>
<dbReference type="Proteomes" id="UP000255036">
    <property type="component" value="Unassembled WGS sequence"/>
</dbReference>
<gene>
    <name evidence="3" type="ORF">DWV06_02080</name>
</gene>
<evidence type="ECO:0000259" key="2">
    <source>
        <dbReference type="Pfam" id="PF13439"/>
    </source>
</evidence>
<evidence type="ECO:0000313" key="4">
    <source>
        <dbReference type="Proteomes" id="UP000255036"/>
    </source>
</evidence>
<feature type="domain" description="Glycosyl transferase family 1" evidence="1">
    <location>
        <begin position="224"/>
        <end position="381"/>
    </location>
</feature>
<dbReference type="InterPro" id="IPR028098">
    <property type="entry name" value="Glyco_trans_4-like_N"/>
</dbReference>
<sequence>MKVLNINKFFYIKGGAETYYFELNHMLEKHGHQVMHFSMKHENNVSSAYNEYFINNIDYYKQTRFFQKVKNAGKIVYSIEAAKKLEQLIKKEKPDIAHLQNFHHQLSGSILRVLKKYGIPVVYTAHDLKLICGNYKMLAHNEICEACKGGKHIQCYKRKCVKDSRAGSLVNTIEMYLADWMKMNECIDKIITPSRFYLDKMVEFGIAKEKVEYIPNFINASKFEPKFMPGEYFVYFGRLAEEKGLYTLLEAMEKVEKTMLYIIGTGPIEENVTKMLQNKGLNSKVKMLGYKSGKELTSILENSISNILPSEWYENGPYSVLEMMCMGKPTIAANIGGLPDMVVNEKTGLLFEFKNADDLAYKIQRLSDDKEEAIRMGKNARALVEKVHSEEAYYTKLIQVYEQVM</sequence>
<dbReference type="EMBL" id="QRCT01000010">
    <property type="protein sequence ID" value="RDU24786.1"/>
    <property type="molecule type" value="Genomic_DNA"/>
</dbReference>
<dbReference type="RefSeq" id="WP_115480533.1">
    <property type="nucleotide sequence ID" value="NZ_QRCT01000010.1"/>
</dbReference>
<dbReference type="GO" id="GO:0016757">
    <property type="term" value="F:glycosyltransferase activity"/>
    <property type="evidence" value="ECO:0007669"/>
    <property type="project" value="InterPro"/>
</dbReference>
<dbReference type="SUPFAM" id="SSF53756">
    <property type="entry name" value="UDP-Glycosyltransferase/glycogen phosphorylase"/>
    <property type="match status" value="1"/>
</dbReference>
<dbReference type="OrthoDB" id="9815550at2"/>